<evidence type="ECO:0008006" key="4">
    <source>
        <dbReference type="Google" id="ProtNLM"/>
    </source>
</evidence>
<proteinExistence type="predicted"/>
<feature type="compositionally biased region" description="Acidic residues" evidence="1">
    <location>
        <begin position="46"/>
        <end position="59"/>
    </location>
</feature>
<evidence type="ECO:0000313" key="2">
    <source>
        <dbReference type="EMBL" id="KAK7812014.1"/>
    </source>
</evidence>
<comment type="caution">
    <text evidence="2">The sequence shown here is derived from an EMBL/GenBank/DDBJ whole genome shotgun (WGS) entry which is preliminary data.</text>
</comment>
<gene>
    <name evidence="2" type="ORF">U0070_018574</name>
</gene>
<keyword evidence="3" id="KW-1185">Reference proteome</keyword>
<organism evidence="2 3">
    <name type="scientific">Myodes glareolus</name>
    <name type="common">Bank vole</name>
    <name type="synonym">Clethrionomys glareolus</name>
    <dbReference type="NCBI Taxonomy" id="447135"/>
    <lineage>
        <taxon>Eukaryota</taxon>
        <taxon>Metazoa</taxon>
        <taxon>Chordata</taxon>
        <taxon>Craniata</taxon>
        <taxon>Vertebrata</taxon>
        <taxon>Euteleostomi</taxon>
        <taxon>Mammalia</taxon>
        <taxon>Eutheria</taxon>
        <taxon>Euarchontoglires</taxon>
        <taxon>Glires</taxon>
        <taxon>Rodentia</taxon>
        <taxon>Myomorpha</taxon>
        <taxon>Muroidea</taxon>
        <taxon>Cricetidae</taxon>
        <taxon>Arvicolinae</taxon>
        <taxon>Myodes</taxon>
    </lineage>
</organism>
<sequence>NPEAGGRGQPGAKSQVGRALGAGEWVCAGCARRGGSAEPGGAVSAAEEEDGEEEEEEEEKVVAAPLRGRTAPEARSRGHSELPRIGTRHGAQGARTESCGAEVCGLVHEGPAAARRRWGWFGPRSRSGLGSGEAQENVDDYYDTGEELGRYQERGAEALSVGGSARRSQDITRCYHTYLWTPEGLDYVVSQWAMEELGSQAEAQSSLWLVPFPGGQCSVGNGQII</sequence>
<feature type="compositionally biased region" description="Basic and acidic residues" evidence="1">
    <location>
        <begin position="70"/>
        <end position="82"/>
    </location>
</feature>
<dbReference type="Proteomes" id="UP001488838">
    <property type="component" value="Unassembled WGS sequence"/>
</dbReference>
<protein>
    <recommendedName>
        <fullName evidence="4">MHC class I antigen</fullName>
    </recommendedName>
</protein>
<feature type="non-terminal residue" evidence="2">
    <location>
        <position position="1"/>
    </location>
</feature>
<reference evidence="2 3" key="1">
    <citation type="journal article" date="2023" name="bioRxiv">
        <title>Conserved and derived expression patterns and positive selection on dental genes reveal complex evolutionary context of ever-growing rodent molars.</title>
        <authorList>
            <person name="Calamari Z.T."/>
            <person name="Song A."/>
            <person name="Cohen E."/>
            <person name="Akter M."/>
            <person name="Roy R.D."/>
            <person name="Hallikas O."/>
            <person name="Christensen M.M."/>
            <person name="Li P."/>
            <person name="Marangoni P."/>
            <person name="Jernvall J."/>
            <person name="Klein O.D."/>
        </authorList>
    </citation>
    <scope>NUCLEOTIDE SEQUENCE [LARGE SCALE GENOMIC DNA]</scope>
    <source>
        <strain evidence="2">V071</strain>
    </source>
</reference>
<dbReference type="EMBL" id="JBBHLL010000160">
    <property type="protein sequence ID" value="KAK7812014.1"/>
    <property type="molecule type" value="Genomic_DNA"/>
</dbReference>
<feature type="region of interest" description="Disordered" evidence="1">
    <location>
        <begin position="31"/>
        <end position="94"/>
    </location>
</feature>
<accession>A0AAW0IBV8</accession>
<evidence type="ECO:0000313" key="3">
    <source>
        <dbReference type="Proteomes" id="UP001488838"/>
    </source>
</evidence>
<evidence type="ECO:0000256" key="1">
    <source>
        <dbReference type="SAM" id="MobiDB-lite"/>
    </source>
</evidence>
<dbReference type="AlphaFoldDB" id="A0AAW0IBV8"/>
<name>A0AAW0IBV8_MYOGA</name>